<name>A0ABU7U508_9PROT</name>
<sequence>MTLPLMPKATAVWLIDKTALTFSQIAAFCGMHPLEVQAIADGEVASGINGYDPVKNNQLTSEEIARCERDSNATLKLSSAANPIPRRAKGARYTPIARRNDRPDAIAFLLRQFPQLSEAQIIKLLGTTKDTIAKVRDRQHWNSANIKPRDPVIIGLCSQTDLNAAVHIADQRLEKEGGAQDMRFTAPPADDVNDVPGDAPTADDNASHEDDVA</sequence>
<dbReference type="Pfam" id="PF06242">
    <property type="entry name" value="TrcR"/>
    <property type="match status" value="1"/>
</dbReference>
<dbReference type="Proteomes" id="UP001312908">
    <property type="component" value="Unassembled WGS sequence"/>
</dbReference>
<gene>
    <name evidence="2" type="ORF">DOFOFD_11395</name>
</gene>
<dbReference type="RefSeq" id="WP_394820385.1">
    <property type="nucleotide sequence ID" value="NZ_JAWJZY010000006.1"/>
</dbReference>
<keyword evidence="3" id="KW-1185">Reference proteome</keyword>
<feature type="region of interest" description="Disordered" evidence="1">
    <location>
        <begin position="177"/>
        <end position="213"/>
    </location>
</feature>
<accession>A0ABU7U508</accession>
<protein>
    <submittedName>
        <fullName evidence="2">DUF1013 domain-containing protein</fullName>
    </submittedName>
</protein>
<dbReference type="InterPro" id="IPR010421">
    <property type="entry name" value="TrcR"/>
</dbReference>
<dbReference type="EMBL" id="JAWJZY010000006">
    <property type="protein sequence ID" value="MEE8659603.1"/>
    <property type="molecule type" value="Genomic_DNA"/>
</dbReference>
<comment type="caution">
    <text evidence="2">The sequence shown here is derived from an EMBL/GenBank/DDBJ whole genome shotgun (WGS) entry which is preliminary data.</text>
</comment>
<reference evidence="2 3" key="1">
    <citation type="submission" date="2023-10" db="EMBL/GenBank/DDBJ databases">
        <title>Sorlinia euscelidii gen. nov., sp. nov., an acetic acid bacteria isolated from the gut of Euscelidius variegatus emitter.</title>
        <authorList>
            <person name="Michoud G."/>
            <person name="Marasco R."/>
            <person name="Seferji K."/>
            <person name="Gonella E."/>
            <person name="Garuglieri E."/>
            <person name="Alma A."/>
            <person name="Mapelli F."/>
            <person name="Borin S."/>
            <person name="Daffonchio D."/>
            <person name="Crotti E."/>
        </authorList>
    </citation>
    <scope>NUCLEOTIDE SEQUENCE [LARGE SCALE GENOMIC DNA]</scope>
    <source>
        <strain evidence="2 3">EV16P</strain>
    </source>
</reference>
<evidence type="ECO:0000256" key="1">
    <source>
        <dbReference type="SAM" id="MobiDB-lite"/>
    </source>
</evidence>
<evidence type="ECO:0000313" key="3">
    <source>
        <dbReference type="Proteomes" id="UP001312908"/>
    </source>
</evidence>
<proteinExistence type="predicted"/>
<evidence type="ECO:0000313" key="2">
    <source>
        <dbReference type="EMBL" id="MEE8659603.1"/>
    </source>
</evidence>
<organism evidence="2 3">
    <name type="scientific">Sorlinia euscelidii</name>
    <dbReference type="NCBI Taxonomy" id="3081148"/>
    <lineage>
        <taxon>Bacteria</taxon>
        <taxon>Pseudomonadati</taxon>
        <taxon>Pseudomonadota</taxon>
        <taxon>Alphaproteobacteria</taxon>
        <taxon>Acetobacterales</taxon>
        <taxon>Acetobacteraceae</taxon>
        <taxon>Sorlinia</taxon>
    </lineage>
</organism>